<evidence type="ECO:0000313" key="11">
    <source>
        <dbReference type="EMBL" id="AID46945.1"/>
    </source>
</evidence>
<dbReference type="Proteomes" id="UP000140838">
    <property type="component" value="Genome"/>
</dbReference>
<feature type="transmembrane region" description="Helical" evidence="9">
    <location>
        <begin position="20"/>
        <end position="42"/>
    </location>
</feature>
<dbReference type="GO" id="GO:0016020">
    <property type="term" value="C:membrane"/>
    <property type="evidence" value="ECO:0007669"/>
    <property type="project" value="UniProtKB-SubCell"/>
</dbReference>
<dbReference type="InterPro" id="IPR000276">
    <property type="entry name" value="GPCR_Rhodpsn"/>
</dbReference>
<comment type="subcellular location">
    <subcellularLocation>
        <location evidence="1">Membrane</location>
        <topology evidence="1">Multi-pass membrane protein</topology>
    </subcellularLocation>
</comment>
<evidence type="ECO:0000256" key="8">
    <source>
        <dbReference type="RuleBase" id="RU000688"/>
    </source>
</evidence>
<dbReference type="GO" id="GO:0008142">
    <property type="term" value="F:oxysterol binding"/>
    <property type="evidence" value="ECO:0007669"/>
    <property type="project" value="InterPro"/>
</dbReference>
<dbReference type="KEGG" id="vg:19738225"/>
<feature type="transmembrane region" description="Helical" evidence="9">
    <location>
        <begin position="268"/>
        <end position="291"/>
    </location>
</feature>
<keyword evidence="6 8" id="KW-0675">Receptor</keyword>
<dbReference type="GeneID" id="19738225"/>
<accession>A0A068EH79</accession>
<keyword evidence="3 9" id="KW-1133">Transmembrane helix</keyword>
<dbReference type="PROSITE" id="PS00237">
    <property type="entry name" value="G_PROTEIN_RECEP_F1_1"/>
    <property type="match status" value="1"/>
</dbReference>
<feature type="transmembrane region" description="Helical" evidence="9">
    <location>
        <begin position="54"/>
        <end position="73"/>
    </location>
</feature>
<proteinExistence type="inferred from homology"/>
<keyword evidence="2 8" id="KW-0812">Transmembrane</keyword>
<dbReference type="GO" id="GO:0004930">
    <property type="term" value="F:G protein-coupled receptor activity"/>
    <property type="evidence" value="ECO:0007669"/>
    <property type="project" value="UniProtKB-KW"/>
</dbReference>
<protein>
    <submittedName>
        <fullName evidence="11">G-protein-coupled receptor family protein</fullName>
    </submittedName>
</protein>
<dbReference type="RefSeq" id="YP_009046203.1">
    <property type="nucleotide sequence ID" value="NC_024446.1"/>
</dbReference>
<keyword evidence="5 9" id="KW-0472">Membrane</keyword>
<dbReference type="PROSITE" id="PS50262">
    <property type="entry name" value="G_PROTEIN_RECEP_F1_2"/>
    <property type="match status" value="1"/>
</dbReference>
<evidence type="ECO:0000256" key="1">
    <source>
        <dbReference type="ARBA" id="ARBA00004141"/>
    </source>
</evidence>
<reference evidence="11 12" key="1">
    <citation type="journal article" date="2014" name="BMC Genomics">
        <title>The complete genome sequences of poxviruses isolated from a penguin and a pigeon in South Africa and comparison to other sequenced avipoxviruses.</title>
        <authorList>
            <person name="Offerman K."/>
            <person name="Carulei O."/>
            <person name="van der Walt A.P."/>
            <person name="Douglass N."/>
            <person name="Williamson A.L."/>
        </authorList>
    </citation>
    <scope>NUCLEOTIDE SEQUENCE [LARGE SCALE GENOMIC DNA]</scope>
    <source>
        <strain evidence="11">PSan92</strain>
    </source>
</reference>
<dbReference type="SUPFAM" id="SSF81321">
    <property type="entry name" value="Family A G protein-coupled receptor-like"/>
    <property type="match status" value="1"/>
</dbReference>
<keyword evidence="4 8" id="KW-0297">G-protein coupled receptor</keyword>
<name>A0A068EH79_9POXV</name>
<evidence type="ECO:0000256" key="4">
    <source>
        <dbReference type="ARBA" id="ARBA00023040"/>
    </source>
</evidence>
<evidence type="ECO:0000259" key="10">
    <source>
        <dbReference type="PROSITE" id="PS50262"/>
    </source>
</evidence>
<feature type="transmembrane region" description="Helical" evidence="9">
    <location>
        <begin position="133"/>
        <end position="154"/>
    </location>
</feature>
<evidence type="ECO:0000256" key="6">
    <source>
        <dbReference type="ARBA" id="ARBA00023170"/>
    </source>
</evidence>
<dbReference type="PRINTS" id="PR00237">
    <property type="entry name" value="GPCRRHODOPSN"/>
</dbReference>
<organism evidence="11 12">
    <name type="scientific">Penguinpox virus</name>
    <dbReference type="NCBI Taxonomy" id="648998"/>
    <lineage>
        <taxon>Viruses</taxon>
        <taxon>Varidnaviria</taxon>
        <taxon>Bamfordvirae</taxon>
        <taxon>Nucleocytoviricota</taxon>
        <taxon>Pokkesviricetes</taxon>
        <taxon>Chitovirales</taxon>
        <taxon>Poxviridae</taxon>
        <taxon>Chordopoxvirinae</taxon>
        <taxon>Avipoxvirus</taxon>
        <taxon>Avipoxvirus penguinpox</taxon>
    </lineage>
</organism>
<sequence>MNFTGDCFLYAGYENGSLSLSIITILIFSLSLILNISALVIGFCTTAPGPMKMYLVNLIVSDLIFTATLPLRIDYYYYFFNWRWGEIACRLTSFLSYINTYVSINFMTWISVNRYYAVTRPHKYNSRNNIMRAKIVCVCTWVIILVPMSSILFVNTTSSDHETKIRCMEYNKVGDSMYLRPWVTIVMCFVGFVIPLAMMSISYSAVCYTVLSGISKSTRSSRTCKLVACILAGFVICFLPYHGSVISYMMHIITSKTVLCKNVSYYQMLLHATQCLMNLNCCIDPIIYFFVSSYKFKGKSNSIKLMFK</sequence>
<dbReference type="PANTHER" id="PTHR24237">
    <property type="entry name" value="G-PROTEIN COUPLED RECEPTOR"/>
    <property type="match status" value="1"/>
</dbReference>
<evidence type="ECO:0000313" key="12">
    <source>
        <dbReference type="Proteomes" id="UP000140838"/>
    </source>
</evidence>
<keyword evidence="12" id="KW-1185">Reference proteome</keyword>
<feature type="transmembrane region" description="Helical" evidence="9">
    <location>
        <begin position="182"/>
        <end position="211"/>
    </location>
</feature>
<dbReference type="Gene3D" id="1.20.1070.10">
    <property type="entry name" value="Rhodopsin 7-helix transmembrane proteins"/>
    <property type="match status" value="1"/>
</dbReference>
<evidence type="ECO:0000256" key="9">
    <source>
        <dbReference type="SAM" id="Phobius"/>
    </source>
</evidence>
<feature type="domain" description="G-protein coupled receptors family 1 profile" evidence="10">
    <location>
        <begin position="20"/>
        <end position="288"/>
    </location>
</feature>
<evidence type="ECO:0000256" key="5">
    <source>
        <dbReference type="ARBA" id="ARBA00023136"/>
    </source>
</evidence>
<evidence type="ECO:0000256" key="2">
    <source>
        <dbReference type="ARBA" id="ARBA00022692"/>
    </source>
</evidence>
<dbReference type="InterPro" id="IPR017452">
    <property type="entry name" value="GPCR_Rhodpsn_7TM"/>
</dbReference>
<dbReference type="EMBL" id="KJ859677">
    <property type="protein sequence ID" value="AID46945.1"/>
    <property type="molecule type" value="Genomic_DNA"/>
</dbReference>
<evidence type="ECO:0000256" key="7">
    <source>
        <dbReference type="ARBA" id="ARBA00023224"/>
    </source>
</evidence>
<dbReference type="Pfam" id="PF00001">
    <property type="entry name" value="7tm_1"/>
    <property type="match status" value="1"/>
</dbReference>
<feature type="transmembrane region" description="Helical" evidence="9">
    <location>
        <begin position="93"/>
        <end position="112"/>
    </location>
</feature>
<dbReference type="InterPro" id="IPR047160">
    <property type="entry name" value="GP183-like"/>
</dbReference>
<gene>
    <name evidence="11" type="ORF">pepv_219</name>
</gene>
<evidence type="ECO:0000256" key="3">
    <source>
        <dbReference type="ARBA" id="ARBA00022989"/>
    </source>
</evidence>
<keyword evidence="7 8" id="KW-0807">Transducer</keyword>
<feature type="transmembrane region" description="Helical" evidence="9">
    <location>
        <begin position="223"/>
        <end position="241"/>
    </location>
</feature>
<comment type="similarity">
    <text evidence="8">Belongs to the G-protein coupled receptor 1 family.</text>
</comment>
<dbReference type="PRINTS" id="PR01157">
    <property type="entry name" value="P2YPURNOCPTR"/>
</dbReference>